<dbReference type="InterPro" id="IPR011330">
    <property type="entry name" value="Glyco_hydro/deAcase_b/a-brl"/>
</dbReference>
<evidence type="ECO:0000259" key="1">
    <source>
        <dbReference type="Pfam" id="PF01522"/>
    </source>
</evidence>
<dbReference type="RefSeq" id="XP_045264670.1">
    <property type="nucleotide sequence ID" value="XM_045402939.1"/>
</dbReference>
<dbReference type="PANTHER" id="PTHR47561:SF2">
    <property type="entry name" value="HYPOTHETICAL POLYSACCHARIDE DEACETYLASE (EUROFUNG)"/>
    <property type="match status" value="1"/>
</dbReference>
<evidence type="ECO:0000313" key="2">
    <source>
        <dbReference type="EMBL" id="KAF3805511.1"/>
    </source>
</evidence>
<dbReference type="Proteomes" id="UP000613401">
    <property type="component" value="Unassembled WGS sequence"/>
</dbReference>
<reference evidence="2" key="1">
    <citation type="journal article" date="2020" name="Phytopathology">
        <title>Genome sequence and comparative analysis of Colletotrichum gloeosporioides isolated from Liriodendron leaves.</title>
        <authorList>
            <person name="Fu F.F."/>
            <person name="Hao Z."/>
            <person name="Wang P."/>
            <person name="Lu Y."/>
            <person name="Xue L.J."/>
            <person name="Wei G."/>
            <person name="Tian Y."/>
            <person name="Baishi H."/>
            <person name="Xu H."/>
            <person name="Shi J."/>
            <person name="Cheng T."/>
            <person name="Wang G."/>
            <person name="Yi Y."/>
            <person name="Chen J."/>
        </authorList>
    </citation>
    <scope>NUCLEOTIDE SEQUENCE</scope>
    <source>
        <strain evidence="2">Lc1</strain>
    </source>
</reference>
<keyword evidence="3" id="KW-1185">Reference proteome</keyword>
<dbReference type="InterPro" id="IPR002509">
    <property type="entry name" value="NODB_dom"/>
</dbReference>
<name>A0A8H4CKG4_COLGL</name>
<proteinExistence type="predicted"/>
<feature type="domain" description="NodB homology" evidence="1">
    <location>
        <begin position="99"/>
        <end position="191"/>
    </location>
</feature>
<dbReference type="GO" id="GO:0005975">
    <property type="term" value="P:carbohydrate metabolic process"/>
    <property type="evidence" value="ECO:0007669"/>
    <property type="project" value="InterPro"/>
</dbReference>
<dbReference type="Gene3D" id="3.20.20.370">
    <property type="entry name" value="Glycoside hydrolase/deacetylase"/>
    <property type="match status" value="2"/>
</dbReference>
<reference evidence="2" key="2">
    <citation type="submission" date="2020-03" db="EMBL/GenBank/DDBJ databases">
        <authorList>
            <person name="Fu F.-F."/>
            <person name="Chen J."/>
        </authorList>
    </citation>
    <scope>NUCLEOTIDE SEQUENCE</scope>
    <source>
        <strain evidence="2">Lc1</strain>
    </source>
</reference>
<dbReference type="GeneID" id="69010018"/>
<dbReference type="GO" id="GO:0016810">
    <property type="term" value="F:hydrolase activity, acting on carbon-nitrogen (but not peptide) bonds"/>
    <property type="evidence" value="ECO:0007669"/>
    <property type="project" value="InterPro"/>
</dbReference>
<protein>
    <submittedName>
        <fullName evidence="2">Peptidoglycan deacetylase</fullName>
    </submittedName>
</protein>
<dbReference type="Pfam" id="PF01522">
    <property type="entry name" value="Polysacc_deac_1"/>
    <property type="match status" value="1"/>
</dbReference>
<dbReference type="EMBL" id="WVTB01000042">
    <property type="protein sequence ID" value="KAF3805511.1"/>
    <property type="molecule type" value="Genomic_DNA"/>
</dbReference>
<dbReference type="AlphaFoldDB" id="A0A8H4CKG4"/>
<dbReference type="PANTHER" id="PTHR47561">
    <property type="entry name" value="POLYSACCHARIDE DEACETYLASE FAMILY PROTEIN (AFU_ORTHOLOGUE AFUA_6G05030)"/>
    <property type="match status" value="1"/>
</dbReference>
<dbReference type="SUPFAM" id="SSF88713">
    <property type="entry name" value="Glycoside hydrolase/deacetylase"/>
    <property type="match status" value="1"/>
</dbReference>
<sequence length="280" mass="31319">MSNLRNLLVIEVGGVPVRVAPNGDSPEAIASFKGLIRRLKTTSLVSQTPQAISEPSRQVRVLLSVDFDAVSGWLGTGQHPRNCLADYSSGFFAGHVGVSRLIRLFKRLDVADKMTWFIPGHSMETFPVETQLIHDSGAEVALHGYCHEDCTRLSTQQEKDIFEKCIKLAQSLTGKKPVGYRAPLYRYLPNVENSHGYVPSQSIERMWQDRFAWLWNHGPDGEGPADFVFPLILHPDTSGMAHIIGTIESMILWMKGHGTQVEFVTYETVARSYLSQKRHA</sequence>
<accession>A0A8H4CKG4</accession>
<gene>
    <name evidence="2" type="ORF">GCG54_00002857</name>
</gene>
<organism evidence="2 3">
    <name type="scientific">Colletotrichum gloeosporioides</name>
    <name type="common">Anthracnose fungus</name>
    <name type="synonym">Glomerella cingulata</name>
    <dbReference type="NCBI Taxonomy" id="474922"/>
    <lineage>
        <taxon>Eukaryota</taxon>
        <taxon>Fungi</taxon>
        <taxon>Dikarya</taxon>
        <taxon>Ascomycota</taxon>
        <taxon>Pezizomycotina</taxon>
        <taxon>Sordariomycetes</taxon>
        <taxon>Hypocreomycetidae</taxon>
        <taxon>Glomerellales</taxon>
        <taxon>Glomerellaceae</taxon>
        <taxon>Colletotrichum</taxon>
        <taxon>Colletotrichum gloeosporioides species complex</taxon>
    </lineage>
</organism>
<comment type="caution">
    <text evidence="2">The sequence shown here is derived from an EMBL/GenBank/DDBJ whole genome shotgun (WGS) entry which is preliminary data.</text>
</comment>
<evidence type="ECO:0000313" key="3">
    <source>
        <dbReference type="Proteomes" id="UP000613401"/>
    </source>
</evidence>